<name>A0A101JGW7_9ACTN</name>
<dbReference type="EMBL" id="LLZH01000306">
    <property type="protein sequence ID" value="KUL26550.1"/>
    <property type="molecule type" value="Genomic_DNA"/>
</dbReference>
<dbReference type="OrthoDB" id="329282at2"/>
<accession>A0A101JGW7</accession>
<evidence type="ECO:0000256" key="5">
    <source>
        <dbReference type="SAM" id="MobiDB-lite"/>
    </source>
</evidence>
<keyword evidence="7" id="KW-1185">Reference proteome</keyword>
<dbReference type="InterPro" id="IPR032808">
    <property type="entry name" value="DoxX"/>
</dbReference>
<gene>
    <name evidence="6" type="ORF">ADL15_38370</name>
</gene>
<evidence type="ECO:0000256" key="2">
    <source>
        <dbReference type="ARBA" id="ARBA00022692"/>
    </source>
</evidence>
<sequence length="203" mass="21857">MKPVRTAARAMLASIFVISGVRVLIKPGEARVQAARRVTDRLTPLLEKADPRLPSDAETLVRLKAGADVLAGLALATGRFTRPAAAVLAAGLVPTTYAGHPFWAVPKDRRADQQIHFLKNLGLLGGLLLAAADTEGEPSLRYRAGHAVDRSQRELSHAVDRSQRRLSQAVDRSRRSARRAVRTAKREAKIAALSAATARKLPG</sequence>
<keyword evidence="3" id="KW-1133">Transmembrane helix</keyword>
<dbReference type="Proteomes" id="UP000053244">
    <property type="component" value="Unassembled WGS sequence"/>
</dbReference>
<evidence type="ECO:0000313" key="7">
    <source>
        <dbReference type="Proteomes" id="UP000053244"/>
    </source>
</evidence>
<evidence type="ECO:0000256" key="4">
    <source>
        <dbReference type="ARBA" id="ARBA00023136"/>
    </source>
</evidence>
<comment type="subcellular location">
    <subcellularLocation>
        <location evidence="1">Membrane</location>
        <topology evidence="1">Multi-pass membrane protein</topology>
    </subcellularLocation>
</comment>
<dbReference type="RefSeq" id="WP_067702129.1">
    <property type="nucleotide sequence ID" value="NZ_LLZH01000306.1"/>
</dbReference>
<dbReference type="AlphaFoldDB" id="A0A101JGW7"/>
<keyword evidence="2" id="KW-0812">Transmembrane</keyword>
<feature type="compositionally biased region" description="Basic and acidic residues" evidence="5">
    <location>
        <begin position="151"/>
        <end position="163"/>
    </location>
</feature>
<comment type="caution">
    <text evidence="6">The sequence shown here is derived from an EMBL/GenBank/DDBJ whole genome shotgun (WGS) entry which is preliminary data.</text>
</comment>
<evidence type="ECO:0000256" key="1">
    <source>
        <dbReference type="ARBA" id="ARBA00004141"/>
    </source>
</evidence>
<feature type="region of interest" description="Disordered" evidence="5">
    <location>
        <begin position="151"/>
        <end position="183"/>
    </location>
</feature>
<evidence type="ECO:0000256" key="3">
    <source>
        <dbReference type="ARBA" id="ARBA00022989"/>
    </source>
</evidence>
<reference evidence="6 7" key="1">
    <citation type="submission" date="2015-10" db="EMBL/GenBank/DDBJ databases">
        <authorList>
            <person name="Gilbert D.G."/>
        </authorList>
    </citation>
    <scope>NUCLEOTIDE SEQUENCE [LARGE SCALE GENOMIC DNA]</scope>
    <source>
        <strain evidence="6 7">NRRL B-16712</strain>
    </source>
</reference>
<dbReference type="Pfam" id="PF07681">
    <property type="entry name" value="DoxX"/>
    <property type="match status" value="1"/>
</dbReference>
<proteinExistence type="predicted"/>
<dbReference type="GO" id="GO:0016020">
    <property type="term" value="C:membrane"/>
    <property type="evidence" value="ECO:0007669"/>
    <property type="project" value="UniProtKB-SubCell"/>
</dbReference>
<protein>
    <submittedName>
        <fullName evidence="6">DoxX family protein</fullName>
    </submittedName>
</protein>
<organism evidence="6 7">
    <name type="scientific">Actinoplanes awajinensis subsp. mycoplanecinus</name>
    <dbReference type="NCBI Taxonomy" id="135947"/>
    <lineage>
        <taxon>Bacteria</taxon>
        <taxon>Bacillati</taxon>
        <taxon>Actinomycetota</taxon>
        <taxon>Actinomycetes</taxon>
        <taxon>Micromonosporales</taxon>
        <taxon>Micromonosporaceae</taxon>
        <taxon>Actinoplanes</taxon>
    </lineage>
</organism>
<keyword evidence="4" id="KW-0472">Membrane</keyword>
<evidence type="ECO:0000313" key="6">
    <source>
        <dbReference type="EMBL" id="KUL26550.1"/>
    </source>
</evidence>